<organism evidence="1 2">
    <name type="scientific">Acidiluteibacter ferrifornacis</name>
    <dbReference type="NCBI Taxonomy" id="2692424"/>
    <lineage>
        <taxon>Bacteria</taxon>
        <taxon>Pseudomonadati</taxon>
        <taxon>Bacteroidota</taxon>
        <taxon>Flavobacteriia</taxon>
        <taxon>Flavobacteriales</taxon>
        <taxon>Cryomorphaceae</taxon>
        <taxon>Acidiluteibacter</taxon>
    </lineage>
</organism>
<dbReference type="Proteomes" id="UP000470771">
    <property type="component" value="Unassembled WGS sequence"/>
</dbReference>
<dbReference type="RefSeq" id="WP_160630758.1">
    <property type="nucleotide sequence ID" value="NZ_WWNE01000002.1"/>
</dbReference>
<protein>
    <submittedName>
        <fullName evidence="1">Uncharacterized protein</fullName>
    </submittedName>
</protein>
<evidence type="ECO:0000313" key="1">
    <source>
        <dbReference type="EMBL" id="NBG64508.1"/>
    </source>
</evidence>
<accession>A0A6N9ND59</accession>
<dbReference type="AlphaFoldDB" id="A0A6N9ND59"/>
<name>A0A6N9ND59_9FLAO</name>
<keyword evidence="2" id="KW-1185">Reference proteome</keyword>
<comment type="caution">
    <text evidence="1">The sequence shown here is derived from an EMBL/GenBank/DDBJ whole genome shotgun (WGS) entry which is preliminary data.</text>
</comment>
<dbReference type="PROSITE" id="PS51257">
    <property type="entry name" value="PROKAR_LIPOPROTEIN"/>
    <property type="match status" value="1"/>
</dbReference>
<gene>
    <name evidence="1" type="ORF">GQN54_00170</name>
</gene>
<proteinExistence type="predicted"/>
<evidence type="ECO:0000313" key="2">
    <source>
        <dbReference type="Proteomes" id="UP000470771"/>
    </source>
</evidence>
<reference evidence="1 2" key="1">
    <citation type="submission" date="2019-12" db="EMBL/GenBank/DDBJ databases">
        <authorList>
            <person name="Zhao J."/>
        </authorList>
    </citation>
    <scope>NUCLEOTIDE SEQUENCE [LARGE SCALE GENOMIC DNA]</scope>
    <source>
        <strain evidence="1 2">S-15</strain>
    </source>
</reference>
<dbReference type="EMBL" id="WWNE01000002">
    <property type="protein sequence ID" value="NBG64508.1"/>
    <property type="molecule type" value="Genomic_DNA"/>
</dbReference>
<sequence>MIRRNINFLVLALILSSCLDREETKYQLNFEEYTLSGVYLKNCQGTPMNDVAIRLYAVSAFHDNKLLAQTSTNLNGEFFIKYILETTSFKFNSNDLRLYSYDESSGKETLISNRLPWQNELHVELIKQLKDTISIFTTGVNQLTRSDTLFIKEVSYSNSNYSKDFVGPFTDGQSLDIIVRDFQSFYPFEIEWYIADSCFYGKRNVNCHPGNFGFISEVIPYCNRLNVFIDLNHSLIQ</sequence>